<dbReference type="OrthoDB" id="3021279at2759"/>
<dbReference type="EMBL" id="JACAZH010000060">
    <property type="protein sequence ID" value="KAF7331228.1"/>
    <property type="molecule type" value="Genomic_DNA"/>
</dbReference>
<organism evidence="1 2">
    <name type="scientific">Mycena sanguinolenta</name>
    <dbReference type="NCBI Taxonomy" id="230812"/>
    <lineage>
        <taxon>Eukaryota</taxon>
        <taxon>Fungi</taxon>
        <taxon>Dikarya</taxon>
        <taxon>Basidiomycota</taxon>
        <taxon>Agaricomycotina</taxon>
        <taxon>Agaricomycetes</taxon>
        <taxon>Agaricomycetidae</taxon>
        <taxon>Agaricales</taxon>
        <taxon>Marasmiineae</taxon>
        <taxon>Mycenaceae</taxon>
        <taxon>Mycena</taxon>
    </lineage>
</organism>
<evidence type="ECO:0008006" key="3">
    <source>
        <dbReference type="Google" id="ProtNLM"/>
    </source>
</evidence>
<dbReference type="InterPro" id="IPR032675">
    <property type="entry name" value="LRR_dom_sf"/>
</dbReference>
<accession>A0A8H7CD65</accession>
<dbReference type="AlphaFoldDB" id="A0A8H7CD65"/>
<sequence>MDSPVLPPELEREMFETAALLDFRTIPSLLRVARRVLEWIEPLLYRVVVIGRSSQKDKAYRRALELKPTVLAKSVQHLFVIDIDLSHWLEDDMNSLLQLCATQLLSLASFSSAFYKPTLLPVLLQAVWLRRWAGRLECLFGGHSAVDLSFPSFPVFHTITHMDIFDHFTDENDEAICAGLASLPCLTHLCLSYSTRLDPIARILIQCPRLRLLVLMDVEDEMINEIAENPPTMDVRFVVSGAGSYSTDWEVGARGGTDFWAAADEFVARKRRGEIEASRFLLDHF</sequence>
<reference evidence="1" key="1">
    <citation type="submission" date="2020-05" db="EMBL/GenBank/DDBJ databases">
        <title>Mycena genomes resolve the evolution of fungal bioluminescence.</title>
        <authorList>
            <person name="Tsai I.J."/>
        </authorList>
    </citation>
    <scope>NUCLEOTIDE SEQUENCE</scope>
    <source>
        <strain evidence="1">160909Yilan</strain>
    </source>
</reference>
<dbReference type="SUPFAM" id="SSF52047">
    <property type="entry name" value="RNI-like"/>
    <property type="match status" value="1"/>
</dbReference>
<dbReference type="Proteomes" id="UP000623467">
    <property type="component" value="Unassembled WGS sequence"/>
</dbReference>
<dbReference type="Gene3D" id="3.80.10.10">
    <property type="entry name" value="Ribonuclease Inhibitor"/>
    <property type="match status" value="1"/>
</dbReference>
<name>A0A8H7CD65_9AGAR</name>
<keyword evidence="2" id="KW-1185">Reference proteome</keyword>
<evidence type="ECO:0000313" key="1">
    <source>
        <dbReference type="EMBL" id="KAF7331228.1"/>
    </source>
</evidence>
<gene>
    <name evidence="1" type="ORF">MSAN_02441600</name>
</gene>
<protein>
    <recommendedName>
        <fullName evidence="3">F-box domain-containing protein</fullName>
    </recommendedName>
</protein>
<evidence type="ECO:0000313" key="2">
    <source>
        <dbReference type="Proteomes" id="UP000623467"/>
    </source>
</evidence>
<comment type="caution">
    <text evidence="1">The sequence shown here is derived from an EMBL/GenBank/DDBJ whole genome shotgun (WGS) entry which is preliminary data.</text>
</comment>
<proteinExistence type="predicted"/>